<accession>D2R3Q3</accession>
<dbReference type="Pfam" id="PF01408">
    <property type="entry name" value="GFO_IDH_MocA"/>
    <property type="match status" value="1"/>
</dbReference>
<dbReference type="eggNOG" id="COG0673">
    <property type="taxonomic scope" value="Bacteria"/>
</dbReference>
<organism evidence="2 3">
    <name type="scientific">Pirellula staleyi (strain ATCC 27377 / DSM 6068 / ICPB 4128)</name>
    <name type="common">Pirella staleyi</name>
    <dbReference type="NCBI Taxonomy" id="530564"/>
    <lineage>
        <taxon>Bacteria</taxon>
        <taxon>Pseudomonadati</taxon>
        <taxon>Planctomycetota</taxon>
        <taxon>Planctomycetia</taxon>
        <taxon>Pirellulales</taxon>
        <taxon>Pirellulaceae</taxon>
        <taxon>Pirellula</taxon>
    </lineage>
</organism>
<dbReference type="PANTHER" id="PTHR43818:SF9">
    <property type="entry name" value="HYPOTHETICAL OXIDOREDUCTASE"/>
    <property type="match status" value="1"/>
</dbReference>
<dbReference type="EMBL" id="CP001848">
    <property type="protein sequence ID" value="ADB17007.1"/>
    <property type="molecule type" value="Genomic_DNA"/>
</dbReference>
<dbReference type="KEGG" id="psl:Psta_2337"/>
<dbReference type="Gene3D" id="3.40.50.720">
    <property type="entry name" value="NAD(P)-binding Rossmann-like Domain"/>
    <property type="match status" value="1"/>
</dbReference>
<gene>
    <name evidence="2" type="ordered locus">Psta_2337</name>
</gene>
<dbReference type="InterPro" id="IPR000683">
    <property type="entry name" value="Gfo/Idh/MocA-like_OxRdtase_N"/>
</dbReference>
<evidence type="ECO:0000313" key="2">
    <source>
        <dbReference type="EMBL" id="ADB17007.1"/>
    </source>
</evidence>
<dbReference type="InterPro" id="IPR036291">
    <property type="entry name" value="NAD(P)-bd_dom_sf"/>
</dbReference>
<protein>
    <submittedName>
        <fullName evidence="2">Oxidoreductase domain protein</fullName>
    </submittedName>
</protein>
<dbReference type="InterPro" id="IPR050463">
    <property type="entry name" value="Gfo/Idh/MocA_oxidrdct_glycsds"/>
</dbReference>
<dbReference type="Proteomes" id="UP000001887">
    <property type="component" value="Chromosome"/>
</dbReference>
<dbReference type="STRING" id="530564.Psta_2337"/>
<evidence type="ECO:0000259" key="1">
    <source>
        <dbReference type="Pfam" id="PF01408"/>
    </source>
</evidence>
<dbReference type="AlphaFoldDB" id="D2R3Q3"/>
<dbReference type="GO" id="GO:0000166">
    <property type="term" value="F:nucleotide binding"/>
    <property type="evidence" value="ECO:0007669"/>
    <property type="project" value="InterPro"/>
</dbReference>
<sequence precursor="true">MYVRTLLAITLGFVLISPTLAEDSKVMRLGIIGLDTSHATAFTKEFNKPDQTEDLAGFKIVAAYPKGSPDIESSTSRVPGYIEEVQKQGVKIVDSIDALLAEVDAVLLETNDGRPHLEQALPVFKAKKPVFIDKPVAGSLVDVIALYEAAKKYDCPMFSSSSLRYAPGAQEIRAGALGEVTGCDAFSPCSLEKTHPELYWYGIHGCETLYTIMGTGCEKVTRVSTPDFDLAVGQWSDGRIGTFRGIRKGSAGYGGFAFGTKGSREIGKFAGYRPLMVEIAKFFRSGQAPIDPAETIELYAFMEAADESKRTGGGPVTIASVMEKATKLAGARLAEVESK</sequence>
<name>D2R3Q3_PIRSD</name>
<feature type="domain" description="Gfo/Idh/MocA-like oxidoreductase N-terminal" evidence="1">
    <location>
        <begin position="28"/>
        <end position="156"/>
    </location>
</feature>
<dbReference type="OrthoDB" id="128220at2"/>
<dbReference type="Gene3D" id="3.30.360.10">
    <property type="entry name" value="Dihydrodipicolinate Reductase, domain 2"/>
    <property type="match status" value="1"/>
</dbReference>
<dbReference type="HOGENOM" id="CLU_065109_0_0_0"/>
<dbReference type="SUPFAM" id="SSF51735">
    <property type="entry name" value="NAD(P)-binding Rossmann-fold domains"/>
    <property type="match status" value="1"/>
</dbReference>
<proteinExistence type="predicted"/>
<evidence type="ECO:0000313" key="3">
    <source>
        <dbReference type="Proteomes" id="UP000001887"/>
    </source>
</evidence>
<dbReference type="PANTHER" id="PTHR43818">
    <property type="entry name" value="BCDNA.GH03377"/>
    <property type="match status" value="1"/>
</dbReference>
<keyword evidence="3" id="KW-1185">Reference proteome</keyword>
<reference evidence="2 3" key="1">
    <citation type="journal article" date="2009" name="Stand. Genomic Sci.">
        <title>Complete genome sequence of Pirellula staleyi type strain (ATCC 27377).</title>
        <authorList>
            <person name="Clum A."/>
            <person name="Tindall B.J."/>
            <person name="Sikorski J."/>
            <person name="Ivanova N."/>
            <person name="Mavrommatis K."/>
            <person name="Lucas S."/>
            <person name="Glavina del Rio T."/>
            <person name="Nolan M."/>
            <person name="Chen F."/>
            <person name="Tice H."/>
            <person name="Pitluck S."/>
            <person name="Cheng J.F."/>
            <person name="Chertkov O."/>
            <person name="Brettin T."/>
            <person name="Han C."/>
            <person name="Detter J.C."/>
            <person name="Kuske C."/>
            <person name="Bruce D."/>
            <person name="Goodwin L."/>
            <person name="Ovchinikova G."/>
            <person name="Pati A."/>
            <person name="Mikhailova N."/>
            <person name="Chen A."/>
            <person name="Palaniappan K."/>
            <person name="Land M."/>
            <person name="Hauser L."/>
            <person name="Chang Y.J."/>
            <person name="Jeffries C.D."/>
            <person name="Chain P."/>
            <person name="Rohde M."/>
            <person name="Goker M."/>
            <person name="Bristow J."/>
            <person name="Eisen J.A."/>
            <person name="Markowitz V."/>
            <person name="Hugenholtz P."/>
            <person name="Kyrpides N.C."/>
            <person name="Klenk H.P."/>
            <person name="Lapidus A."/>
        </authorList>
    </citation>
    <scope>NUCLEOTIDE SEQUENCE [LARGE SCALE GENOMIC DNA]</scope>
    <source>
        <strain evidence="3">ATCC 27377 / DSM 6068 / ICPB 4128</strain>
    </source>
</reference>